<dbReference type="Pfam" id="PF16550">
    <property type="entry name" value="RPN13_C"/>
    <property type="match status" value="1"/>
</dbReference>
<gene>
    <name evidence="5" type="ORF">RND71_043706</name>
</gene>
<dbReference type="InterPro" id="IPR044867">
    <property type="entry name" value="DEUBAD_dom"/>
</dbReference>
<dbReference type="GO" id="GO:0061133">
    <property type="term" value="F:endopeptidase activator activity"/>
    <property type="evidence" value="ECO:0007669"/>
    <property type="project" value="TreeGrafter"/>
</dbReference>
<dbReference type="PROSITE" id="PS51916">
    <property type="entry name" value="DEUBAD"/>
    <property type="match status" value="1"/>
</dbReference>
<reference evidence="5" key="1">
    <citation type="submission" date="2023-12" db="EMBL/GenBank/DDBJ databases">
        <title>Genome assembly of Anisodus tanguticus.</title>
        <authorList>
            <person name="Wang Y.-J."/>
        </authorList>
    </citation>
    <scope>NUCLEOTIDE SEQUENCE</scope>
    <source>
        <strain evidence="5">KB-2021</strain>
        <tissue evidence="5">Leaf</tissue>
    </source>
</reference>
<dbReference type="PANTHER" id="PTHR12225:SF0">
    <property type="entry name" value="PROTEASOMAL UBIQUITIN RECEPTOR ADRM1"/>
    <property type="match status" value="1"/>
</dbReference>
<dbReference type="InterPro" id="IPR038108">
    <property type="entry name" value="RPN13_DEUBAD_sf"/>
</dbReference>
<sequence>MSRFSGSSSNSLSRNSTKASSSSVSSNNQEASTNSPVTTQSPATPTVPAVTTAPSGIQLSDLQNIISGLAVNQVKKDETNIDLASVINSDALKTLLENKDFMDKVKELLPDTNEANLPQQTLSEQVASTIESVQFKSALSTFNSALQSGLLGPLIQQFNLSEACVEAANKGGKFSF</sequence>
<evidence type="ECO:0000256" key="2">
    <source>
        <dbReference type="ARBA" id="ARBA00023242"/>
    </source>
</evidence>
<dbReference type="Proteomes" id="UP001291623">
    <property type="component" value="Unassembled WGS sequence"/>
</dbReference>
<dbReference type="GO" id="GO:0008541">
    <property type="term" value="C:proteasome regulatory particle, lid subcomplex"/>
    <property type="evidence" value="ECO:0007669"/>
    <property type="project" value="TreeGrafter"/>
</dbReference>
<dbReference type="EMBL" id="JAVYJV010000057">
    <property type="protein sequence ID" value="KAK4337076.1"/>
    <property type="molecule type" value="Genomic_DNA"/>
</dbReference>
<evidence type="ECO:0000256" key="1">
    <source>
        <dbReference type="ARBA" id="ARBA00004123"/>
    </source>
</evidence>
<dbReference type="AlphaFoldDB" id="A0AAE1URC1"/>
<dbReference type="GO" id="GO:0005737">
    <property type="term" value="C:cytoplasm"/>
    <property type="evidence" value="ECO:0007669"/>
    <property type="project" value="InterPro"/>
</dbReference>
<dbReference type="Gene3D" id="1.10.2020.20">
    <property type="match status" value="1"/>
</dbReference>
<accession>A0AAE1URC1</accession>
<dbReference type="InterPro" id="IPR006773">
    <property type="entry name" value="Rpn13/ADRM1"/>
</dbReference>
<organism evidence="5 6">
    <name type="scientific">Anisodus tanguticus</name>
    <dbReference type="NCBI Taxonomy" id="243964"/>
    <lineage>
        <taxon>Eukaryota</taxon>
        <taxon>Viridiplantae</taxon>
        <taxon>Streptophyta</taxon>
        <taxon>Embryophyta</taxon>
        <taxon>Tracheophyta</taxon>
        <taxon>Spermatophyta</taxon>
        <taxon>Magnoliopsida</taxon>
        <taxon>eudicotyledons</taxon>
        <taxon>Gunneridae</taxon>
        <taxon>Pentapetalae</taxon>
        <taxon>asterids</taxon>
        <taxon>lamiids</taxon>
        <taxon>Solanales</taxon>
        <taxon>Solanaceae</taxon>
        <taxon>Solanoideae</taxon>
        <taxon>Hyoscyameae</taxon>
        <taxon>Anisodus</taxon>
    </lineage>
</organism>
<evidence type="ECO:0000256" key="3">
    <source>
        <dbReference type="SAM" id="MobiDB-lite"/>
    </source>
</evidence>
<keyword evidence="2" id="KW-0539">Nucleus</keyword>
<dbReference type="PANTHER" id="PTHR12225">
    <property type="entry name" value="ADHESION REGULATING MOLECULE 1 110 KDA CELL MEMBRANE GLYCOPROTEIN"/>
    <property type="match status" value="1"/>
</dbReference>
<keyword evidence="6" id="KW-1185">Reference proteome</keyword>
<proteinExistence type="predicted"/>
<comment type="caution">
    <text evidence="5">The sequence shown here is derived from an EMBL/GenBank/DDBJ whole genome shotgun (WGS) entry which is preliminary data.</text>
</comment>
<evidence type="ECO:0000313" key="6">
    <source>
        <dbReference type="Proteomes" id="UP001291623"/>
    </source>
</evidence>
<comment type="subcellular location">
    <subcellularLocation>
        <location evidence="1">Nucleus</location>
    </subcellularLocation>
</comment>
<feature type="domain" description="DEUBAD" evidence="4">
    <location>
        <begin position="74"/>
        <end position="176"/>
    </location>
</feature>
<dbReference type="GO" id="GO:0070628">
    <property type="term" value="F:proteasome binding"/>
    <property type="evidence" value="ECO:0007669"/>
    <property type="project" value="TreeGrafter"/>
</dbReference>
<dbReference type="InterPro" id="IPR032368">
    <property type="entry name" value="RPN13_DEUBAD"/>
</dbReference>
<protein>
    <recommendedName>
        <fullName evidence="4">DEUBAD domain-containing protein</fullName>
    </recommendedName>
</protein>
<dbReference type="GO" id="GO:0005634">
    <property type="term" value="C:nucleus"/>
    <property type="evidence" value="ECO:0007669"/>
    <property type="project" value="UniProtKB-SubCell"/>
</dbReference>
<feature type="region of interest" description="Disordered" evidence="3">
    <location>
        <begin position="1"/>
        <end position="52"/>
    </location>
</feature>
<evidence type="ECO:0000313" key="5">
    <source>
        <dbReference type="EMBL" id="KAK4337076.1"/>
    </source>
</evidence>
<name>A0AAE1URC1_9SOLA</name>
<evidence type="ECO:0000259" key="4">
    <source>
        <dbReference type="PROSITE" id="PS51916"/>
    </source>
</evidence>